<organism evidence="1 3">
    <name type="scientific">Pristionchus mayeri</name>
    <dbReference type="NCBI Taxonomy" id="1317129"/>
    <lineage>
        <taxon>Eukaryota</taxon>
        <taxon>Metazoa</taxon>
        <taxon>Ecdysozoa</taxon>
        <taxon>Nematoda</taxon>
        <taxon>Chromadorea</taxon>
        <taxon>Rhabditida</taxon>
        <taxon>Rhabditina</taxon>
        <taxon>Diplogasteromorpha</taxon>
        <taxon>Diplogasteroidea</taxon>
        <taxon>Neodiplogasteridae</taxon>
        <taxon>Pristionchus</taxon>
    </lineage>
</organism>
<dbReference type="AlphaFoldDB" id="A0AAN5D288"/>
<protein>
    <submittedName>
        <fullName evidence="1">Uncharacterized protein</fullName>
    </submittedName>
</protein>
<keyword evidence="3" id="KW-1185">Reference proteome</keyword>
<feature type="non-terminal residue" evidence="1">
    <location>
        <position position="119"/>
    </location>
</feature>
<name>A0AAN5D288_9BILA</name>
<gene>
    <name evidence="1" type="ORF">PMAYCL1PPCAC_25731</name>
    <name evidence="2" type="ORF">PMAYCL1PPCAC_25733</name>
</gene>
<feature type="non-terminal residue" evidence="1">
    <location>
        <position position="1"/>
    </location>
</feature>
<comment type="caution">
    <text evidence="1">The sequence shown here is derived from an EMBL/GenBank/DDBJ whole genome shotgun (WGS) entry which is preliminary data.</text>
</comment>
<dbReference type="Proteomes" id="UP001328107">
    <property type="component" value="Unassembled WGS sequence"/>
</dbReference>
<evidence type="ECO:0000313" key="2">
    <source>
        <dbReference type="EMBL" id="GMR55538.1"/>
    </source>
</evidence>
<dbReference type="EMBL" id="BTRK01000005">
    <property type="protein sequence ID" value="GMR55536.1"/>
    <property type="molecule type" value="Genomic_DNA"/>
</dbReference>
<evidence type="ECO:0000313" key="1">
    <source>
        <dbReference type="EMBL" id="GMR55536.1"/>
    </source>
</evidence>
<accession>A0AAN5D288</accession>
<sequence>GSKLTIVAQFEKEIHASSIVAGGTIKHAQRVAVALGYPELPGTDEVPSCSGKKTLFIMNIPPKMWNNENATKLFKESLSPLPVTDITKEAGAFRVTCESKEEAQAVCNSVHLAGGMLVV</sequence>
<proteinExistence type="predicted"/>
<reference evidence="1" key="2">
    <citation type="submission" date="2023-06" db="EMBL/GenBank/DDBJ databases">
        <title>Genome assembly of Pristionchus species.</title>
        <authorList>
            <person name="Yoshida K."/>
            <person name="Sommer R.J."/>
        </authorList>
    </citation>
    <scope>NUCLEOTIDE SEQUENCE</scope>
    <source>
        <strain evidence="1">RS5460</strain>
    </source>
</reference>
<dbReference type="EMBL" id="BTRK01000005">
    <property type="protein sequence ID" value="GMR55538.1"/>
    <property type="molecule type" value="Genomic_DNA"/>
</dbReference>
<reference evidence="3" key="1">
    <citation type="submission" date="2022-10" db="EMBL/GenBank/DDBJ databases">
        <title>Genome assembly of Pristionchus species.</title>
        <authorList>
            <person name="Yoshida K."/>
            <person name="Sommer R.J."/>
        </authorList>
    </citation>
    <scope>NUCLEOTIDE SEQUENCE [LARGE SCALE GENOMIC DNA]</scope>
    <source>
        <strain evidence="3">RS5460</strain>
    </source>
</reference>
<evidence type="ECO:0000313" key="3">
    <source>
        <dbReference type="Proteomes" id="UP001328107"/>
    </source>
</evidence>